<comment type="caution">
    <text evidence="1">The sequence shown here is derived from an EMBL/GenBank/DDBJ whole genome shotgun (WGS) entry which is preliminary data.</text>
</comment>
<name>A0A8J6BVW1_ZIZPA</name>
<dbReference type="Proteomes" id="UP000729402">
    <property type="component" value="Unassembled WGS sequence"/>
</dbReference>
<keyword evidence="2" id="KW-1185">Reference proteome</keyword>
<sequence length="91" mass="9784">MPHLDPEDLNAGGRCLSLVAVGGVGSGVIDVHVEILCGEALRRLIYIGLLQTGGPRLLRPSSHCLLQTRCRRCLYTTSHDTTRHDAISGGH</sequence>
<organism evidence="1 2">
    <name type="scientific">Zizania palustris</name>
    <name type="common">Northern wild rice</name>
    <dbReference type="NCBI Taxonomy" id="103762"/>
    <lineage>
        <taxon>Eukaryota</taxon>
        <taxon>Viridiplantae</taxon>
        <taxon>Streptophyta</taxon>
        <taxon>Embryophyta</taxon>
        <taxon>Tracheophyta</taxon>
        <taxon>Spermatophyta</taxon>
        <taxon>Magnoliopsida</taxon>
        <taxon>Liliopsida</taxon>
        <taxon>Poales</taxon>
        <taxon>Poaceae</taxon>
        <taxon>BOP clade</taxon>
        <taxon>Oryzoideae</taxon>
        <taxon>Oryzeae</taxon>
        <taxon>Zizaniinae</taxon>
        <taxon>Zizania</taxon>
    </lineage>
</organism>
<evidence type="ECO:0000313" key="2">
    <source>
        <dbReference type="Proteomes" id="UP000729402"/>
    </source>
</evidence>
<dbReference type="EMBL" id="JAAALK010000079">
    <property type="protein sequence ID" value="KAG8096989.1"/>
    <property type="molecule type" value="Genomic_DNA"/>
</dbReference>
<protein>
    <submittedName>
        <fullName evidence="1">Uncharacterized protein</fullName>
    </submittedName>
</protein>
<proteinExistence type="predicted"/>
<reference evidence="1" key="2">
    <citation type="submission" date="2021-02" db="EMBL/GenBank/DDBJ databases">
        <authorList>
            <person name="Kimball J.A."/>
            <person name="Haas M.W."/>
            <person name="Macchietto M."/>
            <person name="Kono T."/>
            <person name="Duquette J."/>
            <person name="Shao M."/>
        </authorList>
    </citation>
    <scope>NUCLEOTIDE SEQUENCE</scope>
    <source>
        <tissue evidence="1">Fresh leaf tissue</tissue>
    </source>
</reference>
<reference evidence="1" key="1">
    <citation type="journal article" date="2021" name="bioRxiv">
        <title>Whole Genome Assembly and Annotation of Northern Wild Rice, Zizania palustris L., Supports a Whole Genome Duplication in the Zizania Genus.</title>
        <authorList>
            <person name="Haas M."/>
            <person name="Kono T."/>
            <person name="Macchietto M."/>
            <person name="Millas R."/>
            <person name="McGilp L."/>
            <person name="Shao M."/>
            <person name="Duquette J."/>
            <person name="Hirsch C.N."/>
            <person name="Kimball J."/>
        </authorList>
    </citation>
    <scope>NUCLEOTIDE SEQUENCE</scope>
    <source>
        <tissue evidence="1">Fresh leaf tissue</tissue>
    </source>
</reference>
<accession>A0A8J6BVW1</accession>
<gene>
    <name evidence="1" type="ORF">GUJ93_ZPchr0013g37687</name>
</gene>
<evidence type="ECO:0000313" key="1">
    <source>
        <dbReference type="EMBL" id="KAG8096989.1"/>
    </source>
</evidence>
<dbReference type="AlphaFoldDB" id="A0A8J6BVW1"/>